<reference evidence="10 11" key="1">
    <citation type="submission" date="2018-07" db="EMBL/GenBank/DDBJ databases">
        <title>Genome sequencing of Runella.</title>
        <authorList>
            <person name="Baek M.-G."/>
            <person name="Yi H."/>
        </authorList>
    </citation>
    <scope>NUCLEOTIDE SEQUENCE [LARGE SCALE GENOMIC DNA]</scope>
    <source>
        <strain evidence="10 11">HYN0085</strain>
    </source>
</reference>
<evidence type="ECO:0000256" key="1">
    <source>
        <dbReference type="ARBA" id="ARBA00004651"/>
    </source>
</evidence>
<sequence>MIGYNPKDWWKLIFAFHRSDTFRFLLPGIAGVAAYTGVVAYVENDVFHASFKNTTVVHSLVGFVLSMLLVFRTNTAYERWWEGRKLWGSFVNNSRNLALKLHAILPRDSAERETFRVLIINYIFAAKEHLRTGVHVKKLAQTGPYDTDFYQQKKHVPNQIMGAIYQEINNLYHNQNITGDQLIVLNSELQSFTDNLGGCERIKRTPIPYAYSLFLKKVIFLYVFTMPIGFVIEFKYWAIPIVAIIFYVFASIEVIAEEIEDPFGTDANDLPTDIIYETIKDNLEEIL</sequence>
<keyword evidence="6" id="KW-0406">Ion transport</keyword>
<keyword evidence="5 9" id="KW-1133">Transmembrane helix</keyword>
<dbReference type="Proteomes" id="UP000251993">
    <property type="component" value="Chromosome"/>
</dbReference>
<accession>A0A344TLC9</accession>
<feature type="transmembrane region" description="Helical" evidence="9">
    <location>
        <begin position="236"/>
        <end position="256"/>
    </location>
</feature>
<dbReference type="InterPro" id="IPR044669">
    <property type="entry name" value="YneE/VCCN1/2-like"/>
</dbReference>
<evidence type="ECO:0000256" key="7">
    <source>
        <dbReference type="ARBA" id="ARBA00023136"/>
    </source>
</evidence>
<comment type="similarity">
    <text evidence="8">Belongs to the anion channel-forming bestrophin (TC 1.A.46) family.</text>
</comment>
<organism evidence="10 11">
    <name type="scientific">Runella rosea</name>
    <dbReference type="NCBI Taxonomy" id="2259595"/>
    <lineage>
        <taxon>Bacteria</taxon>
        <taxon>Pseudomonadati</taxon>
        <taxon>Bacteroidota</taxon>
        <taxon>Cytophagia</taxon>
        <taxon>Cytophagales</taxon>
        <taxon>Spirosomataceae</taxon>
        <taxon>Runella</taxon>
    </lineage>
</organism>
<gene>
    <name evidence="10" type="ORF">DR864_17715</name>
</gene>
<dbReference type="GO" id="GO:0005254">
    <property type="term" value="F:chloride channel activity"/>
    <property type="evidence" value="ECO:0007669"/>
    <property type="project" value="InterPro"/>
</dbReference>
<name>A0A344TLC9_9BACT</name>
<evidence type="ECO:0000256" key="2">
    <source>
        <dbReference type="ARBA" id="ARBA00022448"/>
    </source>
</evidence>
<comment type="subcellular location">
    <subcellularLocation>
        <location evidence="1">Cell membrane</location>
        <topology evidence="1">Multi-pass membrane protein</topology>
    </subcellularLocation>
</comment>
<evidence type="ECO:0008006" key="12">
    <source>
        <dbReference type="Google" id="ProtNLM"/>
    </source>
</evidence>
<dbReference type="EMBL" id="CP030850">
    <property type="protein sequence ID" value="AXE19450.1"/>
    <property type="molecule type" value="Genomic_DNA"/>
</dbReference>
<dbReference type="KEGG" id="run:DR864_17715"/>
<dbReference type="GO" id="GO:0005886">
    <property type="term" value="C:plasma membrane"/>
    <property type="evidence" value="ECO:0007669"/>
    <property type="project" value="UniProtKB-SubCell"/>
</dbReference>
<dbReference type="AlphaFoldDB" id="A0A344TLC9"/>
<keyword evidence="2" id="KW-0813">Transport</keyword>
<feature type="transmembrane region" description="Helical" evidence="9">
    <location>
        <begin position="209"/>
        <end position="230"/>
    </location>
</feature>
<dbReference type="Pfam" id="PF25539">
    <property type="entry name" value="Bestrophin_2"/>
    <property type="match status" value="1"/>
</dbReference>
<proteinExistence type="inferred from homology"/>
<dbReference type="PANTHER" id="PTHR33281:SF19">
    <property type="entry name" value="VOLTAGE-DEPENDENT ANION CHANNEL-FORMING PROTEIN YNEE"/>
    <property type="match status" value="1"/>
</dbReference>
<keyword evidence="3" id="KW-1003">Cell membrane</keyword>
<dbReference type="RefSeq" id="WP_114068222.1">
    <property type="nucleotide sequence ID" value="NZ_CP030850.1"/>
</dbReference>
<keyword evidence="11" id="KW-1185">Reference proteome</keyword>
<evidence type="ECO:0000256" key="8">
    <source>
        <dbReference type="ARBA" id="ARBA00034708"/>
    </source>
</evidence>
<protein>
    <recommendedName>
        <fullName evidence="12">Bestrophin, RFP-TM, chloride channel</fullName>
    </recommendedName>
</protein>
<evidence type="ECO:0000313" key="11">
    <source>
        <dbReference type="Proteomes" id="UP000251993"/>
    </source>
</evidence>
<keyword evidence="7 9" id="KW-0472">Membrane</keyword>
<evidence type="ECO:0000256" key="5">
    <source>
        <dbReference type="ARBA" id="ARBA00022989"/>
    </source>
</evidence>
<feature type="transmembrane region" description="Helical" evidence="9">
    <location>
        <begin position="54"/>
        <end position="71"/>
    </location>
</feature>
<keyword evidence="4 9" id="KW-0812">Transmembrane</keyword>
<feature type="transmembrane region" description="Helical" evidence="9">
    <location>
        <begin position="21"/>
        <end position="42"/>
    </location>
</feature>
<evidence type="ECO:0000256" key="9">
    <source>
        <dbReference type="SAM" id="Phobius"/>
    </source>
</evidence>
<evidence type="ECO:0000256" key="4">
    <source>
        <dbReference type="ARBA" id="ARBA00022692"/>
    </source>
</evidence>
<evidence type="ECO:0000256" key="6">
    <source>
        <dbReference type="ARBA" id="ARBA00023065"/>
    </source>
</evidence>
<evidence type="ECO:0000313" key="10">
    <source>
        <dbReference type="EMBL" id="AXE19450.1"/>
    </source>
</evidence>
<dbReference type="PANTHER" id="PTHR33281">
    <property type="entry name" value="UPF0187 PROTEIN YNEE"/>
    <property type="match status" value="1"/>
</dbReference>
<dbReference type="OrthoDB" id="445589at2"/>
<evidence type="ECO:0000256" key="3">
    <source>
        <dbReference type="ARBA" id="ARBA00022475"/>
    </source>
</evidence>